<feature type="region of interest" description="Disordered" evidence="1">
    <location>
        <begin position="1"/>
        <end position="427"/>
    </location>
</feature>
<keyword evidence="3" id="KW-1185">Reference proteome</keyword>
<dbReference type="Proteomes" id="UP000298493">
    <property type="component" value="Unassembled WGS sequence"/>
</dbReference>
<feature type="compositionally biased region" description="Basic and acidic residues" evidence="1">
    <location>
        <begin position="364"/>
        <end position="411"/>
    </location>
</feature>
<evidence type="ECO:0000256" key="1">
    <source>
        <dbReference type="SAM" id="MobiDB-lite"/>
    </source>
</evidence>
<reference evidence="2 3" key="1">
    <citation type="submission" date="2019-04" db="EMBL/GenBank/DDBJ databases">
        <title>High contiguity whole genome sequence and gene annotation resource for two Venturia nashicola isolates.</title>
        <authorList>
            <person name="Prokchorchik M."/>
            <person name="Won K."/>
            <person name="Lee Y."/>
            <person name="Choi E.D."/>
            <person name="Segonzac C."/>
            <person name="Sohn K.H."/>
        </authorList>
    </citation>
    <scope>NUCLEOTIDE SEQUENCE [LARGE SCALE GENOMIC DNA]</scope>
    <source>
        <strain evidence="2 3">PRI2</strain>
    </source>
</reference>
<feature type="compositionally biased region" description="Basic and acidic residues" evidence="1">
    <location>
        <begin position="65"/>
        <end position="80"/>
    </location>
</feature>
<feature type="compositionally biased region" description="Basic and acidic residues" evidence="1">
    <location>
        <begin position="293"/>
        <end position="314"/>
    </location>
</feature>
<evidence type="ECO:0000313" key="2">
    <source>
        <dbReference type="EMBL" id="TID20509.1"/>
    </source>
</evidence>
<comment type="caution">
    <text evidence="2">The sequence shown here is derived from an EMBL/GenBank/DDBJ whole genome shotgun (WGS) entry which is preliminary data.</text>
</comment>
<dbReference type="EMBL" id="SNSC02000010">
    <property type="protein sequence ID" value="TID20509.1"/>
    <property type="molecule type" value="Genomic_DNA"/>
</dbReference>
<evidence type="ECO:0000313" key="3">
    <source>
        <dbReference type="Proteomes" id="UP000298493"/>
    </source>
</evidence>
<feature type="compositionally biased region" description="Basic and acidic residues" evidence="1">
    <location>
        <begin position="262"/>
        <end position="273"/>
    </location>
</feature>
<feature type="compositionally biased region" description="Basic and acidic residues" evidence="1">
    <location>
        <begin position="326"/>
        <end position="355"/>
    </location>
</feature>
<feature type="compositionally biased region" description="Acidic residues" evidence="1">
    <location>
        <begin position="274"/>
        <end position="283"/>
    </location>
</feature>
<feature type="compositionally biased region" description="Basic and acidic residues" evidence="1">
    <location>
        <begin position="171"/>
        <end position="239"/>
    </location>
</feature>
<feature type="compositionally biased region" description="Basic and acidic residues" evidence="1">
    <location>
        <begin position="121"/>
        <end position="143"/>
    </location>
</feature>
<name>A0A4Z1P2G9_9PEZI</name>
<organism evidence="2 3">
    <name type="scientific">Venturia nashicola</name>
    <dbReference type="NCBI Taxonomy" id="86259"/>
    <lineage>
        <taxon>Eukaryota</taxon>
        <taxon>Fungi</taxon>
        <taxon>Dikarya</taxon>
        <taxon>Ascomycota</taxon>
        <taxon>Pezizomycotina</taxon>
        <taxon>Dothideomycetes</taxon>
        <taxon>Pleosporomycetidae</taxon>
        <taxon>Venturiales</taxon>
        <taxon>Venturiaceae</taxon>
        <taxon>Venturia</taxon>
    </lineage>
</organism>
<feature type="compositionally biased region" description="Low complexity" evidence="1">
    <location>
        <begin position="241"/>
        <end position="252"/>
    </location>
</feature>
<accession>A0A4Z1P2G9</accession>
<proteinExistence type="predicted"/>
<sequence length="483" mass="56173">MSPYSDDEPPRPRRSRRPEYYHPDSDTEEDLNHPPPKPRQLRQPRQPRPSKREEHSAPPKRRPSILRDPDETASQRESRRPRSHSNVRLRAPDSDSDSATPDPRRRPHVPPPQSSAKSGKPRVDLENKDGPKYEQFRDKRDGYESEEGEMLRNAKKPSRSRDADYDDDEVDDRRPRLPRDDWEARPGREPRRDRPLRPDRGPRPDRSDRAPRDARDPRGLPSDREPSRRGKPRAPRDFDAEGAGASAGAALGENPRLKTRRVYKDDPRDRQGYDDDDDDDDEPPPPPRRKPTRREPDDPRADPRRAAPEMRGYRSDAAPPRRRERHRDDDDSDGYDRKRRDDGGYRSGGGRDRNVRPPRPQDYYSDHRDDRARRSDPRDRRHKNPARESYREDDRYRGYDKRRGDEDDRRAAKPPKKSGLGGLAGLGGLGNLGKFDFKDSAWQKEATAAFMTYALPVIKKEGSKYARREMQKYMEKQGGGGRR</sequence>
<dbReference type="AlphaFoldDB" id="A0A4Z1P2G9"/>
<protein>
    <submittedName>
        <fullName evidence="2">Uncharacterized protein</fullName>
    </submittedName>
</protein>
<dbReference type="OrthoDB" id="3945510at2759"/>
<gene>
    <name evidence="2" type="ORF">E6O75_ATG05273</name>
</gene>